<evidence type="ECO:0000256" key="3">
    <source>
        <dbReference type="ARBA" id="ARBA00023163"/>
    </source>
</evidence>
<dbReference type="PROSITE" id="PS51000">
    <property type="entry name" value="HTH_DEOR_2"/>
    <property type="match status" value="1"/>
</dbReference>
<dbReference type="PANTHER" id="PTHR30363:SF44">
    <property type="entry name" value="AGA OPERON TRANSCRIPTIONAL REPRESSOR-RELATED"/>
    <property type="match status" value="1"/>
</dbReference>
<keyword evidence="3" id="KW-0804">Transcription</keyword>
<evidence type="ECO:0000256" key="1">
    <source>
        <dbReference type="ARBA" id="ARBA00023015"/>
    </source>
</evidence>
<dbReference type="SUPFAM" id="SSF100950">
    <property type="entry name" value="NagB/RpiA/CoA transferase-like"/>
    <property type="match status" value="1"/>
</dbReference>
<dbReference type="InterPro" id="IPR050313">
    <property type="entry name" value="Carb_Metab_HTH_regulators"/>
</dbReference>
<dbReference type="GO" id="GO:0003700">
    <property type="term" value="F:DNA-binding transcription factor activity"/>
    <property type="evidence" value="ECO:0007669"/>
    <property type="project" value="InterPro"/>
</dbReference>
<keyword evidence="2" id="KW-0238">DNA-binding</keyword>
<accession>A0A8J3J6K8</accession>
<reference evidence="5" key="1">
    <citation type="submission" date="2021-01" db="EMBL/GenBank/DDBJ databases">
        <title>Whole genome shotgun sequence of Actinocatenispora rupis NBRC 107355.</title>
        <authorList>
            <person name="Komaki H."/>
            <person name="Tamura T."/>
        </authorList>
    </citation>
    <scope>NUCLEOTIDE SEQUENCE</scope>
    <source>
        <strain evidence="5">NBRC 107355</strain>
    </source>
</reference>
<sequence length="263" mass="28501">MAEVDNGRVAPLERRERIRRQILADGFARVDELARAYGVSVMTVHRDLDALVTEGWLIKLRGGATANPSALLTASVPDRTKAMRLEKAAIAAAAAAEVHQGQTVFLDDSTTAMALVPHLIERAPLTVATNFLPVVAQLGEVSSVDLIVLGGQYQRIQDGCYGVQTIDAVRALHADVLFMSTTAVLDGACYHRSEATLMVRRSMIEHAARTVLMIDHAKFGRPAPHLLGRLDDFDLLVTDAGLDPDDEAEVRQHDIELIVAAPV</sequence>
<dbReference type="AlphaFoldDB" id="A0A8J3J6K8"/>
<keyword evidence="6" id="KW-1185">Reference proteome</keyword>
<dbReference type="InterPro" id="IPR036388">
    <property type="entry name" value="WH-like_DNA-bd_sf"/>
</dbReference>
<evidence type="ECO:0000313" key="6">
    <source>
        <dbReference type="Proteomes" id="UP000612808"/>
    </source>
</evidence>
<proteinExistence type="predicted"/>
<dbReference type="InterPro" id="IPR018356">
    <property type="entry name" value="Tscrpt_reg_HTH_DeoR_CS"/>
</dbReference>
<evidence type="ECO:0000313" key="5">
    <source>
        <dbReference type="EMBL" id="GID15780.1"/>
    </source>
</evidence>
<dbReference type="EMBL" id="BOMB01000047">
    <property type="protein sequence ID" value="GID15780.1"/>
    <property type="molecule type" value="Genomic_DNA"/>
</dbReference>
<gene>
    <name evidence="5" type="ORF">Aru02nite_66690</name>
</gene>
<dbReference type="InterPro" id="IPR036390">
    <property type="entry name" value="WH_DNA-bd_sf"/>
</dbReference>
<dbReference type="SUPFAM" id="SSF46785">
    <property type="entry name" value="Winged helix' DNA-binding domain"/>
    <property type="match status" value="1"/>
</dbReference>
<dbReference type="InterPro" id="IPR014036">
    <property type="entry name" value="DeoR-like_C"/>
</dbReference>
<protein>
    <submittedName>
        <fullName evidence="5">DeoR family transcriptional regulator</fullName>
    </submittedName>
</protein>
<evidence type="ECO:0000256" key="2">
    <source>
        <dbReference type="ARBA" id="ARBA00023125"/>
    </source>
</evidence>
<dbReference type="PRINTS" id="PR00037">
    <property type="entry name" value="HTHLACR"/>
</dbReference>
<dbReference type="SMART" id="SM00420">
    <property type="entry name" value="HTH_DEOR"/>
    <property type="match status" value="1"/>
</dbReference>
<dbReference type="Proteomes" id="UP000612808">
    <property type="component" value="Unassembled WGS sequence"/>
</dbReference>
<dbReference type="PANTHER" id="PTHR30363">
    <property type="entry name" value="HTH-TYPE TRANSCRIPTIONAL REGULATOR SRLR-RELATED"/>
    <property type="match status" value="1"/>
</dbReference>
<dbReference type="Pfam" id="PF08220">
    <property type="entry name" value="HTH_DeoR"/>
    <property type="match status" value="1"/>
</dbReference>
<dbReference type="SMART" id="SM01134">
    <property type="entry name" value="DeoRC"/>
    <property type="match status" value="1"/>
</dbReference>
<dbReference type="InterPro" id="IPR001034">
    <property type="entry name" value="DeoR_HTH"/>
</dbReference>
<organism evidence="5 6">
    <name type="scientific">Actinocatenispora rupis</name>
    <dbReference type="NCBI Taxonomy" id="519421"/>
    <lineage>
        <taxon>Bacteria</taxon>
        <taxon>Bacillati</taxon>
        <taxon>Actinomycetota</taxon>
        <taxon>Actinomycetes</taxon>
        <taxon>Micromonosporales</taxon>
        <taxon>Micromonosporaceae</taxon>
        <taxon>Actinocatenispora</taxon>
    </lineage>
</organism>
<dbReference type="GO" id="GO:0003677">
    <property type="term" value="F:DNA binding"/>
    <property type="evidence" value="ECO:0007669"/>
    <property type="project" value="UniProtKB-KW"/>
</dbReference>
<name>A0A8J3J6K8_9ACTN</name>
<dbReference type="Gene3D" id="1.10.10.10">
    <property type="entry name" value="Winged helix-like DNA-binding domain superfamily/Winged helix DNA-binding domain"/>
    <property type="match status" value="1"/>
</dbReference>
<feature type="domain" description="HTH deoR-type" evidence="4">
    <location>
        <begin position="11"/>
        <end position="66"/>
    </location>
</feature>
<keyword evidence="1" id="KW-0805">Transcription regulation</keyword>
<comment type="caution">
    <text evidence="5">The sequence shown here is derived from an EMBL/GenBank/DDBJ whole genome shotgun (WGS) entry which is preliminary data.</text>
</comment>
<dbReference type="InterPro" id="IPR037171">
    <property type="entry name" value="NagB/RpiA_transferase-like"/>
</dbReference>
<dbReference type="PROSITE" id="PS00894">
    <property type="entry name" value="HTH_DEOR_1"/>
    <property type="match status" value="1"/>
</dbReference>
<dbReference type="RefSeq" id="WP_203664214.1">
    <property type="nucleotide sequence ID" value="NZ_BAAAZM010000025.1"/>
</dbReference>
<evidence type="ECO:0000259" key="4">
    <source>
        <dbReference type="PROSITE" id="PS51000"/>
    </source>
</evidence>
<dbReference type="Pfam" id="PF00455">
    <property type="entry name" value="DeoRC"/>
    <property type="match status" value="1"/>
</dbReference>